<reference evidence="4 5" key="1">
    <citation type="submission" date="2008-10" db="EMBL/GenBank/DDBJ databases">
        <title>Draft genome sequence of Providencia alcalifaciens (DSM 30120).</title>
        <authorList>
            <person name="Sudarsanam P."/>
            <person name="Ley R."/>
            <person name="Guruge J."/>
            <person name="Turnbaugh P.J."/>
            <person name="Mahowald M."/>
            <person name="Liep D."/>
            <person name="Gordon J."/>
        </authorList>
    </citation>
    <scope>NUCLEOTIDE SEQUENCE [LARGE SCALE GENOMIC DNA]</scope>
    <source>
        <strain evidence="4 5">DSM 30120</strain>
    </source>
</reference>
<evidence type="ECO:0000259" key="3">
    <source>
        <dbReference type="SMART" id="SM00910"/>
    </source>
</evidence>
<protein>
    <submittedName>
        <fullName evidence="4">HIRAN domain protein</fullName>
    </submittedName>
</protein>
<dbReference type="InterPro" id="IPR014905">
    <property type="entry name" value="HIRAN"/>
</dbReference>
<feature type="domain" description="HIRAN" evidence="3">
    <location>
        <begin position="125"/>
        <end position="228"/>
    </location>
</feature>
<organism evidence="4 5">
    <name type="scientific">Providencia alcalifaciens DSM 30120</name>
    <dbReference type="NCBI Taxonomy" id="520999"/>
    <lineage>
        <taxon>Bacteria</taxon>
        <taxon>Pseudomonadati</taxon>
        <taxon>Pseudomonadota</taxon>
        <taxon>Gammaproteobacteria</taxon>
        <taxon>Enterobacterales</taxon>
        <taxon>Morganellaceae</taxon>
        <taxon>Providencia</taxon>
    </lineage>
</organism>
<gene>
    <name evidence="4" type="ORF">PROVALCAL_02555</name>
</gene>
<name>B6XGR9_9GAMM</name>
<dbReference type="EMBL" id="ABXW01000051">
    <property type="protein sequence ID" value="EEB45466.1"/>
    <property type="molecule type" value="Genomic_DNA"/>
</dbReference>
<keyword evidence="2" id="KW-0378">Hydrolase</keyword>
<evidence type="ECO:0000313" key="5">
    <source>
        <dbReference type="Proteomes" id="UP000003729"/>
    </source>
</evidence>
<dbReference type="Proteomes" id="UP000003729">
    <property type="component" value="Unassembled WGS sequence"/>
</dbReference>
<proteinExistence type="predicted"/>
<evidence type="ECO:0000256" key="2">
    <source>
        <dbReference type="ARBA" id="ARBA00022801"/>
    </source>
</evidence>
<comment type="caution">
    <text evidence="4">The sequence shown here is derived from an EMBL/GenBank/DDBJ whole genome shotgun (WGS) entry which is preliminary data.</text>
</comment>
<dbReference type="eggNOG" id="ENOG502Z9DM">
    <property type="taxonomic scope" value="Bacteria"/>
</dbReference>
<keyword evidence="1" id="KW-0479">Metal-binding</keyword>
<dbReference type="AlphaFoldDB" id="B6XGR9"/>
<dbReference type="Pfam" id="PF08797">
    <property type="entry name" value="HIRAN"/>
    <property type="match status" value="1"/>
</dbReference>
<reference evidence="4 5" key="2">
    <citation type="submission" date="2008-10" db="EMBL/GenBank/DDBJ databases">
        <authorList>
            <person name="Fulton L."/>
            <person name="Clifton S."/>
            <person name="Fulton B."/>
            <person name="Xu J."/>
            <person name="Minx P."/>
            <person name="Pepin K.H."/>
            <person name="Johnson M."/>
            <person name="Bhonagiri V."/>
            <person name="Nash W.E."/>
            <person name="Mardis E.R."/>
            <person name="Wilson R.K."/>
        </authorList>
    </citation>
    <scope>NUCLEOTIDE SEQUENCE [LARGE SCALE GENOMIC DNA]</scope>
    <source>
        <strain evidence="4 5">DSM 30120</strain>
    </source>
</reference>
<accession>B6XGR9</accession>
<dbReference type="GO" id="GO:0008270">
    <property type="term" value="F:zinc ion binding"/>
    <property type="evidence" value="ECO:0007669"/>
    <property type="project" value="InterPro"/>
</dbReference>
<dbReference type="GO" id="GO:0016818">
    <property type="term" value="F:hydrolase activity, acting on acid anhydrides, in phosphorus-containing anhydrides"/>
    <property type="evidence" value="ECO:0007669"/>
    <property type="project" value="InterPro"/>
</dbReference>
<dbReference type="SMART" id="SM00910">
    <property type="entry name" value="HIRAN"/>
    <property type="match status" value="1"/>
</dbReference>
<evidence type="ECO:0000256" key="1">
    <source>
        <dbReference type="ARBA" id="ARBA00022723"/>
    </source>
</evidence>
<evidence type="ECO:0000313" key="4">
    <source>
        <dbReference type="EMBL" id="EEB45466.1"/>
    </source>
</evidence>
<dbReference type="Gene3D" id="3.30.70.2330">
    <property type="match status" value="1"/>
</dbReference>
<sequence length="248" mass="28205">MNMSNSVYVAWQCPESRGWHVVGRLQEHQSGYAFNYTKGANEAKNFNPFSGMLELDKIYISEELFPLFKNRLLSSRRPEYPFFIKWLGLNNDNASPMEVLARSGGIRATDQLQVFKKIDPNENGKVEVYFFVHGIKHFSESAENRVNSLKRGDELRLLPDPQNEHDNYAIAVSAMNPMELIGYCPRFLNKDISLMLNDPLGAIKVTVEQLSEDAPTNYKLLCKLTGEASDSTLNEIKSNTAYMPIVEQ</sequence>
<dbReference type="GO" id="GO:0003676">
    <property type="term" value="F:nucleic acid binding"/>
    <property type="evidence" value="ECO:0007669"/>
    <property type="project" value="InterPro"/>
</dbReference>